<evidence type="ECO:0000259" key="2">
    <source>
        <dbReference type="Pfam" id="PF09830"/>
    </source>
</evidence>
<dbReference type="OrthoDB" id="10267950at2759"/>
<evidence type="ECO:0000259" key="3">
    <source>
        <dbReference type="Pfam" id="PF19327"/>
    </source>
</evidence>
<dbReference type="InterPro" id="IPR009163">
    <property type="entry name" value="Ap4A_phos1/2"/>
</dbReference>
<dbReference type="Pfam" id="PF19327">
    <property type="entry name" value="Ap4A_phos_N"/>
    <property type="match status" value="1"/>
</dbReference>
<organism evidence="4 5">
    <name type="scientific">Syncephalis pseudoplumigaleata</name>
    <dbReference type="NCBI Taxonomy" id="1712513"/>
    <lineage>
        <taxon>Eukaryota</taxon>
        <taxon>Fungi</taxon>
        <taxon>Fungi incertae sedis</taxon>
        <taxon>Zoopagomycota</taxon>
        <taxon>Zoopagomycotina</taxon>
        <taxon>Zoopagomycetes</taxon>
        <taxon>Zoopagales</taxon>
        <taxon>Piptocephalidaceae</taxon>
        <taxon>Syncephalis</taxon>
    </lineage>
</organism>
<dbReference type="InterPro" id="IPR019200">
    <property type="entry name" value="ATP_adenylylTrfase_C"/>
</dbReference>
<dbReference type="GO" id="GO:0003877">
    <property type="term" value="F:ATP:ADP adenylyltransferase activity"/>
    <property type="evidence" value="ECO:0007669"/>
    <property type="project" value="InterPro"/>
</dbReference>
<evidence type="ECO:0000313" key="4">
    <source>
        <dbReference type="EMBL" id="RKP26510.1"/>
    </source>
</evidence>
<dbReference type="Gene3D" id="3.30.428.70">
    <property type="match status" value="1"/>
</dbReference>
<dbReference type="InterPro" id="IPR043171">
    <property type="entry name" value="Ap4A_phos1/2-like"/>
</dbReference>
<feature type="domain" description="Ap4A phosphorylase 1/2 N-terminal" evidence="3">
    <location>
        <begin position="5"/>
        <end position="169"/>
    </location>
</feature>
<name>A0A4P9Z4L4_9FUNG</name>
<dbReference type="SUPFAM" id="SSF54197">
    <property type="entry name" value="HIT-like"/>
    <property type="match status" value="1"/>
</dbReference>
<dbReference type="InterPro" id="IPR045759">
    <property type="entry name" value="Ap4A_phos1/2_N"/>
</dbReference>
<dbReference type="PIRSF" id="PIRSF000846">
    <property type="entry name" value="ATP_adenylyltr"/>
    <property type="match status" value="1"/>
</dbReference>
<feature type="active site" description="Nucleophile" evidence="1">
    <location>
        <position position="148"/>
    </location>
</feature>
<gene>
    <name evidence="4" type="ORF">SYNPS1DRAFT_21743</name>
</gene>
<accession>A0A4P9Z4L4</accession>
<dbReference type="InterPro" id="IPR036265">
    <property type="entry name" value="HIT-like_sf"/>
</dbReference>
<dbReference type="EMBL" id="KZ989405">
    <property type="protein sequence ID" value="RKP26510.1"/>
    <property type="molecule type" value="Genomic_DNA"/>
</dbReference>
<reference evidence="5" key="1">
    <citation type="journal article" date="2018" name="Nat. Microbiol.">
        <title>Leveraging single-cell genomics to expand the fungal tree of life.</title>
        <authorList>
            <person name="Ahrendt S.R."/>
            <person name="Quandt C.A."/>
            <person name="Ciobanu D."/>
            <person name="Clum A."/>
            <person name="Salamov A."/>
            <person name="Andreopoulos B."/>
            <person name="Cheng J.F."/>
            <person name="Woyke T."/>
            <person name="Pelin A."/>
            <person name="Henrissat B."/>
            <person name="Reynolds N.K."/>
            <person name="Benny G.L."/>
            <person name="Smith M.E."/>
            <person name="James T.Y."/>
            <person name="Grigoriev I.V."/>
        </authorList>
    </citation>
    <scope>NUCLEOTIDE SEQUENCE [LARGE SCALE GENOMIC DNA]</scope>
    <source>
        <strain evidence="5">Benny S71-1</strain>
    </source>
</reference>
<dbReference type="PANTHER" id="PTHR38420:SF1">
    <property type="entry name" value="PUTATIVE (AFU_ORTHOLOGUE AFUA_5G14690)-RELATED"/>
    <property type="match status" value="1"/>
</dbReference>
<dbReference type="Pfam" id="PF09830">
    <property type="entry name" value="ATP_transf"/>
    <property type="match status" value="1"/>
</dbReference>
<proteinExistence type="predicted"/>
<evidence type="ECO:0000256" key="1">
    <source>
        <dbReference type="PIRSR" id="PIRSR000846-1"/>
    </source>
</evidence>
<evidence type="ECO:0000313" key="5">
    <source>
        <dbReference type="Proteomes" id="UP000278143"/>
    </source>
</evidence>
<dbReference type="AlphaFoldDB" id="A0A4P9Z4L4"/>
<feature type="domain" description="ATP adenylyltransferase C-terminal" evidence="2">
    <location>
        <begin position="184"/>
        <end position="308"/>
    </location>
</feature>
<dbReference type="GO" id="GO:0005524">
    <property type="term" value="F:ATP binding"/>
    <property type="evidence" value="ECO:0007669"/>
    <property type="project" value="InterPro"/>
</dbReference>
<keyword evidence="5" id="KW-1185">Reference proteome</keyword>
<dbReference type="GO" id="GO:0009117">
    <property type="term" value="P:nucleotide metabolic process"/>
    <property type="evidence" value="ECO:0007669"/>
    <property type="project" value="InterPro"/>
</dbReference>
<dbReference type="Proteomes" id="UP000278143">
    <property type="component" value="Unassembled WGS sequence"/>
</dbReference>
<sequence length="317" mass="34735">MTFESCILAVHNEALASGALVFTQTTTEVLYQDGVAFNVRLAPSLASKPTGNTEAVGVQRAPPSNPFLPYDRALLVEELKEHVVLLNKYCVIPGHIILATKAFVPQTNPPDVADFTAVWYCMRRAQTRPFITFYNCGKESGASQPHKHLQLLPMESDDINSPPIFKLIEQVPSHPDVPFRVPEFKFVHACAHLSLDTTVIAPDAATGTPQTPEQHDAATGRALHRTFLSLANAVNLNLGAVPEDDAFQSYNLILTRHFMLLVPRKHESVQSVPVNSLGLAGLFLAKSHEQMNILKHSSILQLYQALTFPVDAEADGA</sequence>
<protein>
    <submittedName>
        <fullName evidence="4">HIT-like domain-containing protein</fullName>
    </submittedName>
</protein>
<dbReference type="PANTHER" id="PTHR38420">
    <property type="entry name" value="AP-4-A PHOSPHORYLASE II"/>
    <property type="match status" value="1"/>
</dbReference>